<dbReference type="EMBL" id="JACBXQ010000003">
    <property type="protein sequence ID" value="MBG9986518.1"/>
    <property type="molecule type" value="Genomic_DNA"/>
</dbReference>
<dbReference type="PROSITE" id="PS50949">
    <property type="entry name" value="HTH_GNTR"/>
    <property type="match status" value="1"/>
</dbReference>
<dbReference type="InterPro" id="IPR000524">
    <property type="entry name" value="Tscrpt_reg_HTH_GntR"/>
</dbReference>
<dbReference type="Gene3D" id="1.10.10.10">
    <property type="entry name" value="Winged helix-like DNA-binding domain superfamily/Winged helix DNA-binding domain"/>
    <property type="match status" value="1"/>
</dbReference>
<evidence type="ECO:0000256" key="1">
    <source>
        <dbReference type="ARBA" id="ARBA00023015"/>
    </source>
</evidence>
<keyword evidence="3" id="KW-0804">Transcription</keyword>
<sequence>MTKIKQPLYQQIALQLAEMIANGYYHQGQKLFVRSDIASQFDVSSETARKAVQVLVDLAIMEPHHGSGTIVASTEKAVQYYEKYQSSMTIDKMRSELMTSIERQTREWNHIQDQLSQLLTYTRQVNQENPFIPYELEITQNAQHIGKTAGELKLWQTTGATIIAIQHEKDLILSPGPYAKVTIGDILYFIGDEDAMHRMQQFFYSPTL</sequence>
<evidence type="ECO:0000313" key="7">
    <source>
        <dbReference type="Proteomes" id="UP000721415"/>
    </source>
</evidence>
<dbReference type="PANTHER" id="PTHR44846">
    <property type="entry name" value="MANNOSYL-D-GLYCERATE TRANSPORT/METABOLISM SYSTEM REPRESSOR MNGR-RELATED"/>
    <property type="match status" value="1"/>
</dbReference>
<evidence type="ECO:0000259" key="4">
    <source>
        <dbReference type="PROSITE" id="PS50949"/>
    </source>
</evidence>
<dbReference type="PANTHER" id="PTHR44846:SF1">
    <property type="entry name" value="MANNOSYL-D-GLYCERATE TRANSPORT_METABOLISM SYSTEM REPRESSOR MNGR-RELATED"/>
    <property type="match status" value="1"/>
</dbReference>
<dbReference type="InterPro" id="IPR050679">
    <property type="entry name" value="Bact_HTH_transcr_reg"/>
</dbReference>
<dbReference type="Pfam" id="PF00392">
    <property type="entry name" value="GntR"/>
    <property type="match status" value="1"/>
</dbReference>
<proteinExistence type="predicted"/>
<evidence type="ECO:0000256" key="2">
    <source>
        <dbReference type="ARBA" id="ARBA00023125"/>
    </source>
</evidence>
<dbReference type="InterPro" id="IPR036388">
    <property type="entry name" value="WH-like_DNA-bd_sf"/>
</dbReference>
<dbReference type="Proteomes" id="UP000721415">
    <property type="component" value="Unassembled WGS sequence"/>
</dbReference>
<dbReference type="PROSITE" id="PS51202">
    <property type="entry name" value="RCK_C"/>
    <property type="match status" value="1"/>
</dbReference>
<accession>A0ABS0LQS8</accession>
<dbReference type="InterPro" id="IPR036721">
    <property type="entry name" value="RCK_C_sf"/>
</dbReference>
<dbReference type="InterPro" id="IPR036390">
    <property type="entry name" value="WH_DNA-bd_sf"/>
</dbReference>
<reference evidence="6 7" key="1">
    <citation type="submission" date="2020-07" db="EMBL/GenBank/DDBJ databases">
        <title>Facklamia lactis sp. nov., isolated from raw milk.</title>
        <authorList>
            <person name="Doll E.V."/>
            <person name="Huptas C."/>
            <person name="Staib L."/>
            <person name="Wenning M."/>
            <person name="Scherer S."/>
        </authorList>
    </citation>
    <scope>NUCLEOTIDE SEQUENCE [LARGE SCALE GENOMIC DNA]</scope>
    <source>
        <strain evidence="6 7">DSM 111018</strain>
    </source>
</reference>
<dbReference type="CDD" id="cd07377">
    <property type="entry name" value="WHTH_GntR"/>
    <property type="match status" value="1"/>
</dbReference>
<evidence type="ECO:0000259" key="5">
    <source>
        <dbReference type="PROSITE" id="PS51202"/>
    </source>
</evidence>
<keyword evidence="1" id="KW-0805">Transcription regulation</keyword>
<dbReference type="RefSeq" id="WP_197115432.1">
    <property type="nucleotide sequence ID" value="NZ_JACBXQ010000003.1"/>
</dbReference>
<gene>
    <name evidence="6" type="ORF">HZY91_06365</name>
</gene>
<name>A0ABS0LQS8_9LACT</name>
<dbReference type="Pfam" id="PF02080">
    <property type="entry name" value="TrkA_C"/>
    <property type="match status" value="1"/>
</dbReference>
<feature type="domain" description="HTH gntR-type" evidence="4">
    <location>
        <begin position="6"/>
        <end position="74"/>
    </location>
</feature>
<dbReference type="Gene3D" id="3.30.70.1450">
    <property type="entry name" value="Regulator of K+ conductance, C-terminal domain"/>
    <property type="match status" value="1"/>
</dbReference>
<dbReference type="SMART" id="SM00345">
    <property type="entry name" value="HTH_GNTR"/>
    <property type="match status" value="1"/>
</dbReference>
<keyword evidence="7" id="KW-1185">Reference proteome</keyword>
<protein>
    <submittedName>
        <fullName evidence="6">GntR family transcriptional regulator</fullName>
    </submittedName>
</protein>
<evidence type="ECO:0000313" key="6">
    <source>
        <dbReference type="EMBL" id="MBG9986518.1"/>
    </source>
</evidence>
<dbReference type="InterPro" id="IPR006037">
    <property type="entry name" value="RCK_C"/>
</dbReference>
<organism evidence="6 7">
    <name type="scientific">Facklamia lactis</name>
    <dbReference type="NCBI Taxonomy" id="2749967"/>
    <lineage>
        <taxon>Bacteria</taxon>
        <taxon>Bacillati</taxon>
        <taxon>Bacillota</taxon>
        <taxon>Bacilli</taxon>
        <taxon>Lactobacillales</taxon>
        <taxon>Aerococcaceae</taxon>
        <taxon>Facklamia</taxon>
    </lineage>
</organism>
<keyword evidence="2" id="KW-0238">DNA-binding</keyword>
<dbReference type="SUPFAM" id="SSF46785">
    <property type="entry name" value="Winged helix' DNA-binding domain"/>
    <property type="match status" value="1"/>
</dbReference>
<feature type="domain" description="RCK C-terminal" evidence="5">
    <location>
        <begin position="120"/>
        <end position="205"/>
    </location>
</feature>
<comment type="caution">
    <text evidence="6">The sequence shown here is derived from an EMBL/GenBank/DDBJ whole genome shotgun (WGS) entry which is preliminary data.</text>
</comment>
<evidence type="ECO:0000256" key="3">
    <source>
        <dbReference type="ARBA" id="ARBA00023163"/>
    </source>
</evidence>
<dbReference type="SUPFAM" id="SSF116726">
    <property type="entry name" value="TrkA C-terminal domain-like"/>
    <property type="match status" value="1"/>
</dbReference>